<gene>
    <name evidence="3" type="ORF">ACFQPE_05515</name>
</gene>
<feature type="domain" description="Pyridoxamine 5'-phosphate oxidase N-terminal" evidence="2">
    <location>
        <begin position="7"/>
        <end position="110"/>
    </location>
</feature>
<dbReference type="AlphaFoldDB" id="A0ABD6A7R3"/>
<dbReference type="SUPFAM" id="SSF50475">
    <property type="entry name" value="FMN-binding split barrel"/>
    <property type="match status" value="1"/>
</dbReference>
<dbReference type="Gene3D" id="2.30.110.10">
    <property type="entry name" value="Electron Transport, Fmn-binding Protein, Chain A"/>
    <property type="match status" value="1"/>
</dbReference>
<dbReference type="PANTHER" id="PTHR35176:SF6">
    <property type="entry name" value="HEME OXYGENASE HI_0854-RELATED"/>
    <property type="match status" value="1"/>
</dbReference>
<reference evidence="3 4" key="1">
    <citation type="journal article" date="2019" name="Int. J. Syst. Evol. Microbiol.">
        <title>The Global Catalogue of Microorganisms (GCM) 10K type strain sequencing project: providing services to taxonomists for standard genome sequencing and annotation.</title>
        <authorList>
            <consortium name="The Broad Institute Genomics Platform"/>
            <consortium name="The Broad Institute Genome Sequencing Center for Infectious Disease"/>
            <person name="Wu L."/>
            <person name="Ma J."/>
        </authorList>
    </citation>
    <scope>NUCLEOTIDE SEQUENCE [LARGE SCALE GENOMIC DNA]</scope>
    <source>
        <strain evidence="3 4">PSR21</strain>
    </source>
</reference>
<dbReference type="GeneID" id="79314029"/>
<dbReference type="PANTHER" id="PTHR35176">
    <property type="entry name" value="HEME OXYGENASE HI_0854-RELATED"/>
    <property type="match status" value="1"/>
</dbReference>
<evidence type="ECO:0000259" key="2">
    <source>
        <dbReference type="Pfam" id="PF01243"/>
    </source>
</evidence>
<protein>
    <submittedName>
        <fullName evidence="3">Pyridoxamine 5'-phosphate oxidase family protein</fullName>
    </submittedName>
</protein>
<keyword evidence="1" id="KW-0560">Oxidoreductase</keyword>
<dbReference type="GO" id="GO:0016491">
    <property type="term" value="F:oxidoreductase activity"/>
    <property type="evidence" value="ECO:0007669"/>
    <property type="project" value="UniProtKB-KW"/>
</dbReference>
<keyword evidence="4" id="KW-1185">Reference proteome</keyword>
<organism evidence="3 4">
    <name type="scientific">Halomarina halobia</name>
    <dbReference type="NCBI Taxonomy" id="3033386"/>
    <lineage>
        <taxon>Archaea</taxon>
        <taxon>Methanobacteriati</taxon>
        <taxon>Methanobacteriota</taxon>
        <taxon>Stenosarchaea group</taxon>
        <taxon>Halobacteria</taxon>
        <taxon>Halobacteriales</taxon>
        <taxon>Natronomonadaceae</taxon>
        <taxon>Halomarina</taxon>
    </lineage>
</organism>
<dbReference type="InterPro" id="IPR012349">
    <property type="entry name" value="Split_barrel_FMN-bd"/>
</dbReference>
<comment type="caution">
    <text evidence="3">The sequence shown here is derived from an EMBL/GenBank/DDBJ whole genome shotgun (WGS) entry which is preliminary data.</text>
</comment>
<dbReference type="RefSeq" id="WP_276304486.1">
    <property type="nucleotide sequence ID" value="NZ_CP119992.1"/>
</dbReference>
<dbReference type="InterPro" id="IPR052019">
    <property type="entry name" value="F420H2_bilvrd_red/Heme_oxyg"/>
</dbReference>
<evidence type="ECO:0000256" key="1">
    <source>
        <dbReference type="ARBA" id="ARBA00023002"/>
    </source>
</evidence>
<dbReference type="InterPro" id="IPR011576">
    <property type="entry name" value="Pyridox_Oxase_N"/>
</dbReference>
<sequence>MSEVVPPEAAELLTSEPLMAHLATCRDGRPHVAPVWYRYADDRVEIVTTGRKLANVRANPRVALSVQRDDGGRAQWMVSLLGTAAVVEDDDEIAAATARINRKYGADEDAWSENALVRIDVGTASYRLY</sequence>
<name>A0ABD6A7R3_9EURY</name>
<accession>A0ABD6A7R3</accession>
<dbReference type="Proteomes" id="UP001596547">
    <property type="component" value="Unassembled WGS sequence"/>
</dbReference>
<dbReference type="Pfam" id="PF01243">
    <property type="entry name" value="PNPOx_N"/>
    <property type="match status" value="1"/>
</dbReference>
<proteinExistence type="predicted"/>
<evidence type="ECO:0000313" key="4">
    <source>
        <dbReference type="Proteomes" id="UP001596547"/>
    </source>
</evidence>
<evidence type="ECO:0000313" key="3">
    <source>
        <dbReference type="EMBL" id="MFC7316253.1"/>
    </source>
</evidence>
<dbReference type="EMBL" id="JBHTBF010000002">
    <property type="protein sequence ID" value="MFC7316253.1"/>
    <property type="molecule type" value="Genomic_DNA"/>
</dbReference>